<evidence type="ECO:0000256" key="4">
    <source>
        <dbReference type="ARBA" id="ARBA00023163"/>
    </source>
</evidence>
<name>G8LUQ8_ACECE</name>
<gene>
    <name evidence="6" type="ordered locus">Clocl_0693</name>
</gene>
<dbReference type="SUPFAM" id="SSF88946">
    <property type="entry name" value="Sigma2 domain of RNA polymerase sigma factors"/>
    <property type="match status" value="1"/>
</dbReference>
<dbReference type="GO" id="GO:0003677">
    <property type="term" value="F:DNA binding"/>
    <property type="evidence" value="ECO:0007669"/>
    <property type="project" value="UniProtKB-KW"/>
</dbReference>
<keyword evidence="3" id="KW-0238">DNA-binding</keyword>
<keyword evidence="1" id="KW-0805">Transcription regulation</keyword>
<keyword evidence="6" id="KW-0240">DNA-directed RNA polymerase</keyword>
<keyword evidence="7" id="KW-1185">Reference proteome</keyword>
<dbReference type="eggNOG" id="COG0568">
    <property type="taxonomic scope" value="Bacteria"/>
</dbReference>
<organism evidence="6 7">
    <name type="scientific">Acetivibrio clariflavus (strain DSM 19732 / NBRC 101661 / EBR45)</name>
    <name type="common">Clostridium clariflavum</name>
    <dbReference type="NCBI Taxonomy" id="720554"/>
    <lineage>
        <taxon>Bacteria</taxon>
        <taxon>Bacillati</taxon>
        <taxon>Bacillota</taxon>
        <taxon>Clostridia</taxon>
        <taxon>Eubacteriales</taxon>
        <taxon>Oscillospiraceae</taxon>
        <taxon>Acetivibrio</taxon>
    </lineage>
</organism>
<dbReference type="Proteomes" id="UP000005435">
    <property type="component" value="Chromosome"/>
</dbReference>
<evidence type="ECO:0000313" key="7">
    <source>
        <dbReference type="Proteomes" id="UP000005435"/>
    </source>
</evidence>
<dbReference type="PANTHER" id="PTHR30385">
    <property type="entry name" value="SIGMA FACTOR F FLAGELLAR"/>
    <property type="match status" value="1"/>
</dbReference>
<dbReference type="GO" id="GO:0000428">
    <property type="term" value="C:DNA-directed RNA polymerase complex"/>
    <property type="evidence" value="ECO:0007669"/>
    <property type="project" value="UniProtKB-KW"/>
</dbReference>
<reference evidence="6 7" key="2">
    <citation type="journal article" date="2012" name="Stand. Genomic Sci.">
        <title>Complete Genome Sequence of Clostridium clariflavum DSM 19732.</title>
        <authorList>
            <person name="Izquierdo J.A."/>
            <person name="Goodwin L."/>
            <person name="Davenport K.W."/>
            <person name="Teshima H."/>
            <person name="Bruce D."/>
            <person name="Detter C."/>
            <person name="Tapia R."/>
            <person name="Han S."/>
            <person name="Land M."/>
            <person name="Hauser L."/>
            <person name="Jeffries C.D."/>
            <person name="Han J."/>
            <person name="Pitluck S."/>
            <person name="Nolan M."/>
            <person name="Chen A."/>
            <person name="Huntemann M."/>
            <person name="Mavromatis K."/>
            <person name="Mikhailova N."/>
            <person name="Liolios K."/>
            <person name="Woyke T."/>
            <person name="Lynd L.R."/>
        </authorList>
    </citation>
    <scope>NUCLEOTIDE SEQUENCE [LARGE SCALE GENOMIC DNA]</scope>
    <source>
        <strain evidence="7">DSM 19732 / NBRC 101661 / EBR45</strain>
    </source>
</reference>
<proteinExistence type="predicted"/>
<dbReference type="GO" id="GO:0006352">
    <property type="term" value="P:DNA-templated transcription initiation"/>
    <property type="evidence" value="ECO:0007669"/>
    <property type="project" value="InterPro"/>
</dbReference>
<keyword evidence="2" id="KW-0731">Sigma factor</keyword>
<evidence type="ECO:0000259" key="5">
    <source>
        <dbReference type="Pfam" id="PF04542"/>
    </source>
</evidence>
<protein>
    <submittedName>
        <fullName evidence="6">DNA-directed RNA polymerase specialized sigma subunit</fullName>
    </submittedName>
</protein>
<evidence type="ECO:0000256" key="3">
    <source>
        <dbReference type="ARBA" id="ARBA00023125"/>
    </source>
</evidence>
<accession>G8LUQ8</accession>
<dbReference type="RefSeq" id="WP_014254029.1">
    <property type="nucleotide sequence ID" value="NC_016627.1"/>
</dbReference>
<evidence type="ECO:0000256" key="1">
    <source>
        <dbReference type="ARBA" id="ARBA00023015"/>
    </source>
</evidence>
<reference evidence="7" key="1">
    <citation type="submission" date="2011-12" db="EMBL/GenBank/DDBJ databases">
        <title>Complete sequence of Clostridium clariflavum DSM 19732.</title>
        <authorList>
            <consortium name="US DOE Joint Genome Institute"/>
            <person name="Lucas S."/>
            <person name="Han J."/>
            <person name="Lapidus A."/>
            <person name="Cheng J.-F."/>
            <person name="Goodwin L."/>
            <person name="Pitluck S."/>
            <person name="Peters L."/>
            <person name="Teshima H."/>
            <person name="Detter J.C."/>
            <person name="Han C."/>
            <person name="Tapia R."/>
            <person name="Land M."/>
            <person name="Hauser L."/>
            <person name="Kyrpides N."/>
            <person name="Ivanova N."/>
            <person name="Pagani I."/>
            <person name="Kitzmiller T."/>
            <person name="Lynd L."/>
            <person name="Izquierdo J."/>
            <person name="Woyke T."/>
        </authorList>
    </citation>
    <scope>NUCLEOTIDE SEQUENCE [LARGE SCALE GENOMIC DNA]</scope>
    <source>
        <strain evidence="7">DSM 19732 / NBRC 101661 / EBR45</strain>
    </source>
</reference>
<dbReference type="STRING" id="720554.Clocl_0693"/>
<evidence type="ECO:0000313" key="6">
    <source>
        <dbReference type="EMBL" id="AEV67398.1"/>
    </source>
</evidence>
<feature type="domain" description="RNA polymerase sigma-70 region 2" evidence="5">
    <location>
        <begin position="29"/>
        <end position="87"/>
    </location>
</feature>
<dbReference type="GO" id="GO:0016987">
    <property type="term" value="F:sigma factor activity"/>
    <property type="evidence" value="ECO:0007669"/>
    <property type="project" value="UniProtKB-KW"/>
</dbReference>
<dbReference type="EMBL" id="CP003065">
    <property type="protein sequence ID" value="AEV67398.1"/>
    <property type="molecule type" value="Genomic_DNA"/>
</dbReference>
<dbReference type="InterPro" id="IPR013325">
    <property type="entry name" value="RNA_pol_sigma_r2"/>
</dbReference>
<keyword evidence="4" id="KW-0804">Transcription</keyword>
<sequence length="260" mass="29830">MVSVGNVVNEVLVILIQEGRKDLISILWEQNKKLIAWLAGKFYVKHMDRCAAAGVEEEDLIQEGFFALLDAIKYYKAESGYKFTTYIEYPLLSKMNQLIGYRGKSDQLNDTISLEESVSTEFEDICLSDVISDPNAEFEDKIIHDDTLSKLRETLIEIIETLPEKQKNILLAELNDTSKDIIVKMYQMTDDEYNRLRGQALQNCRKPHNIQRLIEFMDPYRLGLKGTGFSVWYHSRTSSVERAVEKIMDLEAAIATALCI</sequence>
<dbReference type="KEGG" id="ccl:Clocl_0693"/>
<dbReference type="Gene3D" id="1.10.1740.10">
    <property type="match status" value="1"/>
</dbReference>
<dbReference type="InterPro" id="IPR007627">
    <property type="entry name" value="RNA_pol_sigma70_r2"/>
</dbReference>
<dbReference type="HOGENOM" id="CLU_080991_0_0_9"/>
<evidence type="ECO:0000256" key="2">
    <source>
        <dbReference type="ARBA" id="ARBA00023082"/>
    </source>
</evidence>
<dbReference type="AlphaFoldDB" id="G8LUQ8"/>
<dbReference type="Pfam" id="PF04542">
    <property type="entry name" value="Sigma70_r2"/>
    <property type="match status" value="1"/>
</dbReference>